<feature type="compositionally biased region" description="Acidic residues" evidence="1">
    <location>
        <begin position="44"/>
        <end position="54"/>
    </location>
</feature>
<feature type="compositionally biased region" description="Low complexity" evidence="1">
    <location>
        <begin position="55"/>
        <end position="65"/>
    </location>
</feature>
<dbReference type="HOGENOM" id="CLU_1824815_0_0_1"/>
<dbReference type="AlphaFoldDB" id="A0A0C2RZ90"/>
<keyword evidence="3" id="KW-1185">Reference proteome</keyword>
<accession>A0A0C2RZ90</accession>
<feature type="compositionally biased region" description="Basic and acidic residues" evidence="1">
    <location>
        <begin position="78"/>
        <end position="87"/>
    </location>
</feature>
<protein>
    <submittedName>
        <fullName evidence="2">Uncharacterized protein</fullName>
    </submittedName>
</protein>
<name>A0A0C2RZ90_AMAMK</name>
<sequence>MPSQPINLEQEPPSVPSQTTSGTPLARQRHDPSGSELLIPQDEIMSEDGYESDQESQSSSSSRSSGLEDAYVPNSDKTQNEDIRKTPDISPPITGKRKNPDDPELSDENNEKPHFIKRNPLKQKETRLTGDVRDTLRSKTG</sequence>
<feature type="region of interest" description="Disordered" evidence="1">
    <location>
        <begin position="1"/>
        <end position="141"/>
    </location>
</feature>
<reference evidence="2 3" key="1">
    <citation type="submission" date="2014-04" db="EMBL/GenBank/DDBJ databases">
        <title>Evolutionary Origins and Diversification of the Mycorrhizal Mutualists.</title>
        <authorList>
            <consortium name="DOE Joint Genome Institute"/>
            <consortium name="Mycorrhizal Genomics Consortium"/>
            <person name="Kohler A."/>
            <person name="Kuo A."/>
            <person name="Nagy L.G."/>
            <person name="Floudas D."/>
            <person name="Copeland A."/>
            <person name="Barry K.W."/>
            <person name="Cichocki N."/>
            <person name="Veneault-Fourrey C."/>
            <person name="LaButti K."/>
            <person name="Lindquist E.A."/>
            <person name="Lipzen A."/>
            <person name="Lundell T."/>
            <person name="Morin E."/>
            <person name="Murat C."/>
            <person name="Riley R."/>
            <person name="Ohm R."/>
            <person name="Sun H."/>
            <person name="Tunlid A."/>
            <person name="Henrissat B."/>
            <person name="Grigoriev I.V."/>
            <person name="Hibbett D.S."/>
            <person name="Martin F."/>
        </authorList>
    </citation>
    <scope>NUCLEOTIDE SEQUENCE [LARGE SCALE GENOMIC DNA]</scope>
    <source>
        <strain evidence="2 3">Koide BX008</strain>
    </source>
</reference>
<evidence type="ECO:0000313" key="2">
    <source>
        <dbReference type="EMBL" id="KIL55685.1"/>
    </source>
</evidence>
<evidence type="ECO:0000313" key="3">
    <source>
        <dbReference type="Proteomes" id="UP000054549"/>
    </source>
</evidence>
<dbReference type="InParanoid" id="A0A0C2RZ90"/>
<proteinExistence type="predicted"/>
<gene>
    <name evidence="2" type="ORF">M378DRAFT_17721</name>
</gene>
<feature type="compositionally biased region" description="Basic and acidic residues" evidence="1">
    <location>
        <begin position="122"/>
        <end position="141"/>
    </location>
</feature>
<organism evidence="2 3">
    <name type="scientific">Amanita muscaria (strain Koide BX008)</name>
    <dbReference type="NCBI Taxonomy" id="946122"/>
    <lineage>
        <taxon>Eukaryota</taxon>
        <taxon>Fungi</taxon>
        <taxon>Dikarya</taxon>
        <taxon>Basidiomycota</taxon>
        <taxon>Agaricomycotina</taxon>
        <taxon>Agaricomycetes</taxon>
        <taxon>Agaricomycetidae</taxon>
        <taxon>Agaricales</taxon>
        <taxon>Pluteineae</taxon>
        <taxon>Amanitaceae</taxon>
        <taxon>Amanita</taxon>
    </lineage>
</organism>
<evidence type="ECO:0000256" key="1">
    <source>
        <dbReference type="SAM" id="MobiDB-lite"/>
    </source>
</evidence>
<dbReference type="Proteomes" id="UP000054549">
    <property type="component" value="Unassembled WGS sequence"/>
</dbReference>
<dbReference type="EMBL" id="KN818484">
    <property type="protein sequence ID" value="KIL55685.1"/>
    <property type="molecule type" value="Genomic_DNA"/>
</dbReference>